<feature type="domain" description="Solute-binding protein family 5" evidence="3">
    <location>
        <begin position="107"/>
        <end position="501"/>
    </location>
</feature>
<feature type="chain" id="PRO_5016890000" evidence="2">
    <location>
        <begin position="29"/>
        <end position="616"/>
    </location>
</feature>
<dbReference type="PANTHER" id="PTHR30290">
    <property type="entry name" value="PERIPLASMIC BINDING COMPONENT OF ABC TRANSPORTER"/>
    <property type="match status" value="1"/>
</dbReference>
<dbReference type="Proteomes" id="UP000253940">
    <property type="component" value="Chromosome"/>
</dbReference>
<dbReference type="GO" id="GO:0043190">
    <property type="term" value="C:ATP-binding cassette (ABC) transporter complex"/>
    <property type="evidence" value="ECO:0007669"/>
    <property type="project" value="InterPro"/>
</dbReference>
<dbReference type="Gene3D" id="3.10.105.10">
    <property type="entry name" value="Dipeptide-binding Protein, Domain 3"/>
    <property type="match status" value="1"/>
</dbReference>
<dbReference type="InterPro" id="IPR000914">
    <property type="entry name" value="SBP_5_dom"/>
</dbReference>
<dbReference type="Gene3D" id="3.40.190.10">
    <property type="entry name" value="Periplasmic binding protein-like II"/>
    <property type="match status" value="1"/>
</dbReference>
<keyword evidence="5" id="KW-1185">Reference proteome</keyword>
<protein>
    <submittedName>
        <fullName evidence="4">ABC transporter substrate-binding protein</fullName>
    </submittedName>
</protein>
<dbReference type="InterPro" id="IPR030678">
    <property type="entry name" value="Peptide/Ni-bd"/>
</dbReference>
<sequence>MCCNRPRMGSIQVIIVSLVFFLITPASAIVTTSNAIALNGTPLHAKESFFPYANPNAPKGGTFSTMAQGTFDSLNALISKGTAVNGTAYLSDSLLVSSLDEPSVAYGLLADKITQDTEDPSWIIFHIHPNARFSNQLPVTADDVVFTFETILTQAVPGLRSYYGDIKKITALDQNTVRFDFKNKQNRKIPFAIGQMSILSRQDWKNRSFDQVTMTPPLGSGPYIVESIDAGRSIIYKRNPQYWGRDLPVNQGKYNFDRIKYLYYRDLDTAFQGFKVGQYTFRLEKSERSWVRGYDFPAIKNGLVIKQVLPNRNPVTMSGLVFNLRQSKFQDINVRQALTLAFDFEWLNKSVLNGQYTRLQSYFFNSELEAKGLPTEAELVYLRPLLPHLPNAVQQGILTAWQAPMSDGQGFNRDNLLKARQLLLNAGYRYVNGHLFDAHGQPFKIGFLSNDESQQRIILPFIRNLGKLGISASLRVVDIPQYIERTRRFDYDMIMDTFPQTLTPSSEQQGYWGSQVAEQPGSLNTAGIQNPVVDMLLKQLVVAKDRRSIIDLSRALDRVLRAEFYMIPLYGFVGNRVAYWNQYQMPKQRPLYDIGVDYWWIDAKAEQKINQYIGSQ</sequence>
<dbReference type="SUPFAM" id="SSF53850">
    <property type="entry name" value="Periplasmic binding protein-like II"/>
    <property type="match status" value="1"/>
</dbReference>
<name>A0A345P617_9GAMM</name>
<dbReference type="GO" id="GO:0042884">
    <property type="term" value="P:microcin transport"/>
    <property type="evidence" value="ECO:0007669"/>
    <property type="project" value="TreeGrafter"/>
</dbReference>
<dbReference type="GO" id="GO:0015833">
    <property type="term" value="P:peptide transport"/>
    <property type="evidence" value="ECO:0007669"/>
    <property type="project" value="TreeGrafter"/>
</dbReference>
<reference evidence="4 5" key="1">
    <citation type="submission" date="2018-07" db="EMBL/GenBank/DDBJ databases">
        <title>Genome sequencing of Moraxellaceae gen. HYN0046.</title>
        <authorList>
            <person name="Kim M."/>
            <person name="Yi H."/>
        </authorList>
    </citation>
    <scope>NUCLEOTIDE SEQUENCE [LARGE SCALE GENOMIC DNA]</scope>
    <source>
        <strain evidence="4 5">HYN0046</strain>
    </source>
</reference>
<dbReference type="PANTHER" id="PTHR30290:SF64">
    <property type="entry name" value="ABC TRANSPORTER PERIPLASMIC BINDING PROTEIN"/>
    <property type="match status" value="1"/>
</dbReference>
<dbReference type="AlphaFoldDB" id="A0A345P617"/>
<evidence type="ECO:0000256" key="1">
    <source>
        <dbReference type="ARBA" id="ARBA00022729"/>
    </source>
</evidence>
<evidence type="ECO:0000259" key="3">
    <source>
        <dbReference type="Pfam" id="PF00496"/>
    </source>
</evidence>
<dbReference type="EMBL" id="CP031222">
    <property type="protein sequence ID" value="AXI02726.1"/>
    <property type="molecule type" value="Genomic_DNA"/>
</dbReference>
<evidence type="ECO:0000313" key="4">
    <source>
        <dbReference type="EMBL" id="AXI02726.1"/>
    </source>
</evidence>
<proteinExistence type="predicted"/>
<dbReference type="GO" id="GO:0030288">
    <property type="term" value="C:outer membrane-bounded periplasmic space"/>
    <property type="evidence" value="ECO:0007669"/>
    <property type="project" value="TreeGrafter"/>
</dbReference>
<evidence type="ECO:0000256" key="2">
    <source>
        <dbReference type="SAM" id="SignalP"/>
    </source>
</evidence>
<dbReference type="PIRSF" id="PIRSF002741">
    <property type="entry name" value="MppA"/>
    <property type="match status" value="1"/>
</dbReference>
<dbReference type="Pfam" id="PF00496">
    <property type="entry name" value="SBP_bac_5"/>
    <property type="match status" value="1"/>
</dbReference>
<accession>A0A345P617</accession>
<dbReference type="InterPro" id="IPR039424">
    <property type="entry name" value="SBP_5"/>
</dbReference>
<organism evidence="4 5">
    <name type="scientific">Aquirhabdus parva</name>
    <dbReference type="NCBI Taxonomy" id="2283318"/>
    <lineage>
        <taxon>Bacteria</taxon>
        <taxon>Pseudomonadati</taxon>
        <taxon>Pseudomonadota</taxon>
        <taxon>Gammaproteobacteria</taxon>
        <taxon>Moraxellales</taxon>
        <taxon>Moraxellaceae</taxon>
        <taxon>Aquirhabdus</taxon>
    </lineage>
</organism>
<dbReference type="KEGG" id="mbah:HYN46_07690"/>
<dbReference type="OrthoDB" id="9803988at2"/>
<dbReference type="CDD" id="cd08497">
    <property type="entry name" value="MbnE-like"/>
    <property type="match status" value="1"/>
</dbReference>
<feature type="signal peptide" evidence="2">
    <location>
        <begin position="1"/>
        <end position="28"/>
    </location>
</feature>
<gene>
    <name evidence="4" type="ORF">HYN46_07690</name>
</gene>
<dbReference type="GO" id="GO:1904680">
    <property type="term" value="F:peptide transmembrane transporter activity"/>
    <property type="evidence" value="ECO:0007669"/>
    <property type="project" value="TreeGrafter"/>
</dbReference>
<evidence type="ECO:0000313" key="5">
    <source>
        <dbReference type="Proteomes" id="UP000253940"/>
    </source>
</evidence>
<keyword evidence="1 2" id="KW-0732">Signal</keyword>